<dbReference type="Pfam" id="PF12146">
    <property type="entry name" value="Hydrolase_4"/>
    <property type="match status" value="1"/>
</dbReference>
<evidence type="ECO:0000259" key="1">
    <source>
        <dbReference type="Pfam" id="PF12146"/>
    </source>
</evidence>
<feature type="domain" description="Serine aminopeptidase S33" evidence="1">
    <location>
        <begin position="51"/>
        <end position="301"/>
    </location>
</feature>
<dbReference type="InterPro" id="IPR051044">
    <property type="entry name" value="MAG_DAG_Lipase"/>
</dbReference>
<dbReference type="InterPro" id="IPR022742">
    <property type="entry name" value="Hydrolase_4"/>
</dbReference>
<dbReference type="STRING" id="1280947.HY30_02940"/>
<protein>
    <recommendedName>
        <fullName evidence="1">Serine aminopeptidase S33 domain-containing protein</fullName>
    </recommendedName>
</protein>
<evidence type="ECO:0000313" key="3">
    <source>
        <dbReference type="Proteomes" id="UP000027190"/>
    </source>
</evidence>
<dbReference type="Gene3D" id="3.40.50.1820">
    <property type="entry name" value="alpha/beta hydrolase"/>
    <property type="match status" value="1"/>
</dbReference>
<proteinExistence type="predicted"/>
<dbReference type="AlphaFoldDB" id="A0A062UPU8"/>
<evidence type="ECO:0000313" key="2">
    <source>
        <dbReference type="EMBL" id="KCZ61315.1"/>
    </source>
</evidence>
<accession>A0A062UPU8</accession>
<dbReference type="eggNOG" id="COG2267">
    <property type="taxonomic scope" value="Bacteria"/>
</dbReference>
<dbReference type="RefSeq" id="WP_051614704.1">
    <property type="nucleotide sequence ID" value="NZ_AWFG01000001.1"/>
</dbReference>
<sequence>MTDTPPPDAAQRNDFVTIPDNPAPDGAEIIWFKGSAGRSLRACIAPALTYQNPRGTVIVCPGRTEFIEKYFEVGRELQAMGFAVLIIDWPGQGLSERLLDDTKKGHIDRFETFMGALAKGLEKLDDRLPRPYVSLAHSMGGAIALAAIAQGLVKVDAAAFCAPMWGLKSKFFGMSYLVWAMRATGRSGNYAQQPGPAETFETNIVTHDKRRWQMQRDLCDAAPELELGPVTWGWLDASLNILSTFGKAKALNAVTIPVFVASAAEEKLVDNASHTAVCARLPDCEHVTIDGALHEILMETDERRAEFWEGFQRLLQRAGI</sequence>
<dbReference type="PANTHER" id="PTHR11614">
    <property type="entry name" value="PHOSPHOLIPASE-RELATED"/>
    <property type="match status" value="1"/>
</dbReference>
<keyword evidence="3" id="KW-1185">Reference proteome</keyword>
<dbReference type="OrthoDB" id="9788260at2"/>
<dbReference type="Proteomes" id="UP000027190">
    <property type="component" value="Unassembled WGS sequence"/>
</dbReference>
<organism evidence="2 3">
    <name type="scientific">Hyphomonas chukchiensis</name>
    <dbReference type="NCBI Taxonomy" id="1280947"/>
    <lineage>
        <taxon>Bacteria</taxon>
        <taxon>Pseudomonadati</taxon>
        <taxon>Pseudomonadota</taxon>
        <taxon>Alphaproteobacteria</taxon>
        <taxon>Hyphomonadales</taxon>
        <taxon>Hyphomonadaceae</taxon>
        <taxon>Hyphomonas</taxon>
    </lineage>
</organism>
<dbReference type="PATRIC" id="fig|1280947.3.peg.581"/>
<reference evidence="2 3" key="1">
    <citation type="journal article" date="2014" name="Antonie Van Leeuwenhoek">
        <title>Hyphomonas beringensis sp. nov. and Hyphomonas chukchiensis sp. nov., isolated from surface seawater of the Bering Sea and Chukchi Sea.</title>
        <authorList>
            <person name="Li C."/>
            <person name="Lai Q."/>
            <person name="Li G."/>
            <person name="Dong C."/>
            <person name="Wang J."/>
            <person name="Liao Y."/>
            <person name="Shao Z."/>
        </authorList>
    </citation>
    <scope>NUCLEOTIDE SEQUENCE [LARGE SCALE GENOMIC DNA]</scope>
    <source>
        <strain evidence="2 3">BH-BN04-4</strain>
    </source>
</reference>
<comment type="caution">
    <text evidence="2">The sequence shown here is derived from an EMBL/GenBank/DDBJ whole genome shotgun (WGS) entry which is preliminary data.</text>
</comment>
<name>A0A062UPU8_9PROT</name>
<gene>
    <name evidence="2" type="ORF">HY30_02940</name>
</gene>
<dbReference type="SUPFAM" id="SSF53474">
    <property type="entry name" value="alpha/beta-Hydrolases"/>
    <property type="match status" value="1"/>
</dbReference>
<dbReference type="EMBL" id="AWFG01000001">
    <property type="protein sequence ID" value="KCZ61315.1"/>
    <property type="molecule type" value="Genomic_DNA"/>
</dbReference>
<dbReference type="InterPro" id="IPR029058">
    <property type="entry name" value="AB_hydrolase_fold"/>
</dbReference>